<evidence type="ECO:0000313" key="2">
    <source>
        <dbReference type="EMBL" id="MDB9223539.1"/>
    </source>
</evidence>
<keyword evidence="1" id="KW-0812">Transmembrane</keyword>
<accession>A0A412TPH7</accession>
<reference evidence="2" key="2">
    <citation type="submission" date="2023-01" db="EMBL/GenBank/DDBJ databases">
        <title>Human gut microbiome strain richness.</title>
        <authorList>
            <person name="Chen-Liaw A."/>
        </authorList>
    </citation>
    <scope>NUCLEOTIDE SEQUENCE</scope>
    <source>
        <strain evidence="2">RTP21484st1_B7_RTP21484_190118</strain>
    </source>
</reference>
<dbReference type="AlphaFoldDB" id="A0A412TPH7"/>
<evidence type="ECO:0000256" key="1">
    <source>
        <dbReference type="SAM" id="Phobius"/>
    </source>
</evidence>
<feature type="transmembrane region" description="Helical" evidence="1">
    <location>
        <begin position="9"/>
        <end position="32"/>
    </location>
</feature>
<dbReference type="RefSeq" id="WP_046403932.1">
    <property type="nucleotide sequence ID" value="NZ_BAABYK010000001.1"/>
</dbReference>
<evidence type="ECO:0000313" key="4">
    <source>
        <dbReference type="Proteomes" id="UP000284243"/>
    </source>
</evidence>
<protein>
    <submittedName>
        <fullName evidence="3">Uncharacterized protein</fullName>
    </submittedName>
</protein>
<keyword evidence="1" id="KW-0472">Membrane</keyword>
<organism evidence="3 4">
    <name type="scientific">Odoribacter splanchnicus</name>
    <dbReference type="NCBI Taxonomy" id="28118"/>
    <lineage>
        <taxon>Bacteria</taxon>
        <taxon>Pseudomonadati</taxon>
        <taxon>Bacteroidota</taxon>
        <taxon>Bacteroidia</taxon>
        <taxon>Bacteroidales</taxon>
        <taxon>Odoribacteraceae</taxon>
        <taxon>Odoribacter</taxon>
    </lineage>
</organism>
<dbReference type="Proteomes" id="UP000284243">
    <property type="component" value="Unassembled WGS sequence"/>
</dbReference>
<sequence>MKTNFKKLVVMLGIVLGFTLSAGAIIMGWGYIAESEMHSFQENCSAIPNAYVKTDGKEYVVDGVLSYYGACVCRVGYTYNEAQKACVVMGE</sequence>
<gene>
    <name evidence="3" type="ORF">DWW57_11565</name>
    <name evidence="2" type="ORF">PN645_11030</name>
</gene>
<comment type="caution">
    <text evidence="3">The sequence shown here is derived from an EMBL/GenBank/DDBJ whole genome shotgun (WGS) entry which is preliminary data.</text>
</comment>
<evidence type="ECO:0000313" key="3">
    <source>
        <dbReference type="EMBL" id="RGU55725.1"/>
    </source>
</evidence>
<keyword evidence="1" id="KW-1133">Transmembrane helix</keyword>
<dbReference type="EMBL" id="JAQMRD010000013">
    <property type="protein sequence ID" value="MDB9223539.1"/>
    <property type="molecule type" value="Genomic_DNA"/>
</dbReference>
<proteinExistence type="predicted"/>
<name>A0A412TPH7_9BACT</name>
<reference evidence="3 4" key="1">
    <citation type="submission" date="2018-08" db="EMBL/GenBank/DDBJ databases">
        <title>A genome reference for cultivated species of the human gut microbiota.</title>
        <authorList>
            <person name="Zou Y."/>
            <person name="Xue W."/>
            <person name="Luo G."/>
        </authorList>
    </citation>
    <scope>NUCLEOTIDE SEQUENCE [LARGE SCALE GENOMIC DNA]</scope>
    <source>
        <strain evidence="3 4">AF16-14</strain>
    </source>
</reference>
<dbReference type="EMBL" id="QRYC01000015">
    <property type="protein sequence ID" value="RGU55725.1"/>
    <property type="molecule type" value="Genomic_DNA"/>
</dbReference>
<dbReference type="Proteomes" id="UP001212263">
    <property type="component" value="Unassembled WGS sequence"/>
</dbReference>